<dbReference type="PANTHER" id="PTHR36454">
    <property type="entry name" value="LMO2823 PROTEIN"/>
    <property type="match status" value="1"/>
</dbReference>
<dbReference type="AlphaFoldDB" id="A0A6J6UB48"/>
<gene>
    <name evidence="2" type="ORF">UFOPK2761_02294</name>
</gene>
<proteinExistence type="predicted"/>
<sequence length="344" mass="36755">MDASDPVVAPPPLAGPLRLHPFRPRGRLDAGAPALLVHEWTASGYTVRGIVGLLDLSAGATDARHGVVLPHERVHPDQVEQLAQRMARGRVDPAPILLAHRGSSALRSLVREVCSEPPRLVRTLRDQRQRWWTVTRPSELELVAEELRGASALLADGHHRYAAHRLLHASGTPGTDRALSVLVDHDDTPLHLAAVHRVVSGDVLAAATGHGWAVSGWTPTNPLLCIAPGRVVASHGTGARTLTPPPTPCPPGTGPGALTATGSMPVLALDRLLAGLDLPVTYHHEAEEALDDARRRGATALLLPAPTLDEVLSVVRQGRLLPEKATSFQPKPRPGLLTRRLRDV</sequence>
<name>A0A6J6UB48_9ZZZZ</name>
<accession>A0A6J6UB48</accession>
<organism evidence="2">
    <name type="scientific">freshwater metagenome</name>
    <dbReference type="NCBI Taxonomy" id="449393"/>
    <lineage>
        <taxon>unclassified sequences</taxon>
        <taxon>metagenomes</taxon>
        <taxon>ecological metagenomes</taxon>
    </lineage>
</organism>
<feature type="region of interest" description="Disordered" evidence="1">
    <location>
        <begin position="325"/>
        <end position="344"/>
    </location>
</feature>
<reference evidence="2" key="1">
    <citation type="submission" date="2020-05" db="EMBL/GenBank/DDBJ databases">
        <authorList>
            <person name="Chiriac C."/>
            <person name="Salcher M."/>
            <person name="Ghai R."/>
            <person name="Kavagutti S V."/>
        </authorList>
    </citation>
    <scope>NUCLEOTIDE SEQUENCE</scope>
</reference>
<dbReference type="PANTHER" id="PTHR36454:SF1">
    <property type="entry name" value="DUF1015 DOMAIN-CONTAINING PROTEIN"/>
    <property type="match status" value="1"/>
</dbReference>
<evidence type="ECO:0000256" key="1">
    <source>
        <dbReference type="SAM" id="MobiDB-lite"/>
    </source>
</evidence>
<protein>
    <submittedName>
        <fullName evidence="2">Unannotated protein</fullName>
    </submittedName>
</protein>
<evidence type="ECO:0000313" key="2">
    <source>
        <dbReference type="EMBL" id="CAB4755777.1"/>
    </source>
</evidence>
<dbReference type="EMBL" id="CAEZYQ010000018">
    <property type="protein sequence ID" value="CAB4755777.1"/>
    <property type="molecule type" value="Genomic_DNA"/>
</dbReference>
<dbReference type="InterPro" id="IPR008323">
    <property type="entry name" value="UCP033563"/>
</dbReference>
<feature type="region of interest" description="Disordered" evidence="1">
    <location>
        <begin position="1"/>
        <end position="22"/>
    </location>
</feature>
<dbReference type="Pfam" id="PF06245">
    <property type="entry name" value="DUF1015"/>
    <property type="match status" value="1"/>
</dbReference>